<accession>A0A323VE07</accession>
<evidence type="ECO:0000313" key="2">
    <source>
        <dbReference type="Proteomes" id="UP000247602"/>
    </source>
</evidence>
<gene>
    <name evidence="1" type="ORF">DMO24_01610</name>
</gene>
<reference evidence="1 2" key="1">
    <citation type="submission" date="2018-06" db="EMBL/GenBank/DDBJ databases">
        <title>Draft genome sequence of Modestobacter versicolor CP153-2.</title>
        <authorList>
            <person name="Gundlapally S.R."/>
        </authorList>
    </citation>
    <scope>NUCLEOTIDE SEQUENCE [LARGE SCALE GENOMIC DNA]</scope>
    <source>
        <strain evidence="1 2">CP153-2</strain>
    </source>
</reference>
<proteinExistence type="predicted"/>
<dbReference type="AlphaFoldDB" id="A0A323VE07"/>
<evidence type="ECO:0000313" key="1">
    <source>
        <dbReference type="EMBL" id="PZA23094.1"/>
    </source>
</evidence>
<dbReference type="Proteomes" id="UP000247602">
    <property type="component" value="Unassembled WGS sequence"/>
</dbReference>
<protein>
    <submittedName>
        <fullName evidence="1">Uncharacterized protein</fullName>
    </submittedName>
</protein>
<name>A0A323VE07_9ACTN</name>
<keyword evidence="2" id="KW-1185">Reference proteome</keyword>
<organism evidence="1 2">
    <name type="scientific">Modestobacter versicolor</name>
    <dbReference type="NCBI Taxonomy" id="429133"/>
    <lineage>
        <taxon>Bacteria</taxon>
        <taxon>Bacillati</taxon>
        <taxon>Actinomycetota</taxon>
        <taxon>Actinomycetes</taxon>
        <taxon>Geodermatophilales</taxon>
        <taxon>Geodermatophilaceae</taxon>
        <taxon>Modestobacter</taxon>
    </lineage>
</organism>
<sequence>MWATRGPDDSAQRLARESAKLALASPGPSPRFAGLRASYDAIVTIPEAESLSIMPFSLCVVQFETMLRVSARRRQAPAQ</sequence>
<comment type="caution">
    <text evidence="1">The sequence shown here is derived from an EMBL/GenBank/DDBJ whole genome shotgun (WGS) entry which is preliminary data.</text>
</comment>
<dbReference type="EMBL" id="QKNV01000012">
    <property type="protein sequence ID" value="PZA23094.1"/>
    <property type="molecule type" value="Genomic_DNA"/>
</dbReference>